<dbReference type="AlphaFoldDB" id="A0A1Y6B497"/>
<dbReference type="GO" id="GO:0046933">
    <property type="term" value="F:proton-transporting ATP synthase activity, rotational mechanism"/>
    <property type="evidence" value="ECO:0007669"/>
    <property type="project" value="UniProtKB-UniRule"/>
</dbReference>
<reference evidence="16" key="1">
    <citation type="submission" date="2017-04" db="EMBL/GenBank/DDBJ databases">
        <authorList>
            <person name="Varghese N."/>
            <person name="Submissions S."/>
        </authorList>
    </citation>
    <scope>NUCLEOTIDE SEQUENCE [LARGE SCALE GENOMIC DNA]</scope>
    <source>
        <strain evidence="16">RKEM611</strain>
    </source>
</reference>
<evidence type="ECO:0000256" key="13">
    <source>
        <dbReference type="RuleBase" id="RU003848"/>
    </source>
</evidence>
<keyword evidence="6 12" id="KW-0406">Ion transport</keyword>
<evidence type="ECO:0000256" key="8">
    <source>
        <dbReference type="ARBA" id="ARBA00023310"/>
    </source>
</evidence>
<feature type="coiled-coil region" evidence="14">
    <location>
        <begin position="40"/>
        <end position="88"/>
    </location>
</feature>
<evidence type="ECO:0000256" key="14">
    <source>
        <dbReference type="SAM" id="Coils"/>
    </source>
</evidence>
<keyword evidence="5 12" id="KW-1133">Transmembrane helix</keyword>
<evidence type="ECO:0000256" key="12">
    <source>
        <dbReference type="HAMAP-Rule" id="MF_01398"/>
    </source>
</evidence>
<name>A0A1Y6B497_9BACT</name>
<keyword evidence="8 12" id="KW-0066">ATP synthesis</keyword>
<feature type="transmembrane region" description="Helical" evidence="12">
    <location>
        <begin position="6"/>
        <end position="25"/>
    </location>
</feature>
<evidence type="ECO:0000313" key="16">
    <source>
        <dbReference type="Proteomes" id="UP000192907"/>
    </source>
</evidence>
<dbReference type="InterPro" id="IPR002146">
    <property type="entry name" value="ATP_synth_b/b'su_bac/chlpt"/>
</dbReference>
<evidence type="ECO:0000313" key="15">
    <source>
        <dbReference type="EMBL" id="SME91148.1"/>
    </source>
</evidence>
<evidence type="ECO:0000256" key="10">
    <source>
        <dbReference type="ARBA" id="ARBA00025614"/>
    </source>
</evidence>
<keyword evidence="16" id="KW-1185">Reference proteome</keyword>
<dbReference type="STRING" id="1513793.SAMN06296036_101429"/>
<evidence type="ECO:0000256" key="7">
    <source>
        <dbReference type="ARBA" id="ARBA00023136"/>
    </source>
</evidence>
<evidence type="ECO:0000256" key="4">
    <source>
        <dbReference type="ARBA" id="ARBA00022781"/>
    </source>
</evidence>
<evidence type="ECO:0000256" key="3">
    <source>
        <dbReference type="ARBA" id="ARBA00022692"/>
    </source>
</evidence>
<dbReference type="Pfam" id="PF00430">
    <property type="entry name" value="ATP-synt_B"/>
    <property type="match status" value="1"/>
</dbReference>
<keyword evidence="4 12" id="KW-0375">Hydrogen ion transport</keyword>
<accession>A0A1Y6B497</accession>
<proteinExistence type="inferred from homology"/>
<dbReference type="GO" id="GO:0045259">
    <property type="term" value="C:proton-transporting ATP synthase complex"/>
    <property type="evidence" value="ECO:0007669"/>
    <property type="project" value="UniProtKB-KW"/>
</dbReference>
<keyword evidence="7 12" id="KW-0472">Membrane</keyword>
<evidence type="ECO:0000256" key="5">
    <source>
        <dbReference type="ARBA" id="ARBA00022989"/>
    </source>
</evidence>
<evidence type="ECO:0000256" key="6">
    <source>
        <dbReference type="ARBA" id="ARBA00023065"/>
    </source>
</evidence>
<dbReference type="GO" id="GO:0012505">
    <property type="term" value="C:endomembrane system"/>
    <property type="evidence" value="ECO:0007669"/>
    <property type="project" value="UniProtKB-SubCell"/>
</dbReference>
<evidence type="ECO:0000256" key="9">
    <source>
        <dbReference type="ARBA" id="ARBA00025198"/>
    </source>
</evidence>
<keyword evidence="3 12" id="KW-0812">Transmembrane</keyword>
<organism evidence="15 16">
    <name type="scientific">Pseudobacteriovorax antillogorgiicola</name>
    <dbReference type="NCBI Taxonomy" id="1513793"/>
    <lineage>
        <taxon>Bacteria</taxon>
        <taxon>Pseudomonadati</taxon>
        <taxon>Bdellovibrionota</taxon>
        <taxon>Oligoflexia</taxon>
        <taxon>Oligoflexales</taxon>
        <taxon>Pseudobacteriovoracaceae</taxon>
        <taxon>Pseudobacteriovorax</taxon>
    </lineage>
</organism>
<evidence type="ECO:0000256" key="1">
    <source>
        <dbReference type="ARBA" id="ARBA00022448"/>
    </source>
</evidence>
<dbReference type="CDD" id="cd06503">
    <property type="entry name" value="ATP-synt_Fo_b"/>
    <property type="match status" value="1"/>
</dbReference>
<keyword evidence="14" id="KW-0175">Coiled coil</keyword>
<dbReference type="GO" id="GO:0005886">
    <property type="term" value="C:plasma membrane"/>
    <property type="evidence" value="ECO:0007669"/>
    <property type="project" value="UniProtKB-SubCell"/>
</dbReference>
<comment type="similarity">
    <text evidence="12 13">Belongs to the ATPase B chain family.</text>
</comment>
<dbReference type="Proteomes" id="UP000192907">
    <property type="component" value="Unassembled WGS sequence"/>
</dbReference>
<sequence>MENFNWVMGAVIPYANLAIFLFLAVKVFKGPLMGALSGRKDEYVSQLKEANRAKEEAEAKHRDLSEKLAKLNDEVAEIKARAKSQAELEAKKIISDAETLAAHLTNEARRIADAEVAKAKATLRDEILSGVKEKVVSRIKAEMTLDRQKSMFSEQLKNISQAKGEA</sequence>
<protein>
    <recommendedName>
        <fullName evidence="12">ATP synthase subunit b</fullName>
    </recommendedName>
    <alternativeName>
        <fullName evidence="12">ATP synthase F(0) sector subunit b</fullName>
    </alternativeName>
    <alternativeName>
        <fullName evidence="12">ATPase subunit I</fullName>
    </alternativeName>
    <alternativeName>
        <fullName evidence="12">F-type ATPase subunit b</fullName>
        <shortName evidence="12">F-ATPase subunit b</shortName>
    </alternativeName>
</protein>
<dbReference type="RefSeq" id="WP_132314456.1">
    <property type="nucleotide sequence ID" value="NZ_FWZT01000001.1"/>
</dbReference>
<comment type="subunit">
    <text evidence="12">F-type ATPases have 2 components, F(1) - the catalytic core - and F(0) - the membrane proton channel. F(1) has five subunits: alpha(3), beta(3), gamma(1), delta(1), epsilon(1). F(0) has three main subunits: a(1), b(2) and c(10-14). The alpha and beta chains form an alternating ring which encloses part of the gamma chain. F(1) is attached to F(0) by a central stalk formed by the gamma and epsilon chains, while a peripheral stalk is formed by the delta and b chains.</text>
</comment>
<evidence type="ECO:0000256" key="2">
    <source>
        <dbReference type="ARBA" id="ARBA00022547"/>
    </source>
</evidence>
<dbReference type="EMBL" id="FWZT01000001">
    <property type="protein sequence ID" value="SME91148.1"/>
    <property type="molecule type" value="Genomic_DNA"/>
</dbReference>
<comment type="subcellular location">
    <subcellularLocation>
        <location evidence="12">Cell membrane</location>
        <topology evidence="12">Single-pass membrane protein</topology>
    </subcellularLocation>
    <subcellularLocation>
        <location evidence="11">Endomembrane system</location>
        <topology evidence="11">Single-pass membrane protein</topology>
    </subcellularLocation>
</comment>
<comment type="function">
    <text evidence="9 12">F(1)F(0) ATP synthase produces ATP from ADP in the presence of a proton or sodium gradient. F-type ATPases consist of two structural domains, F(1) containing the extramembraneous catalytic core and F(0) containing the membrane proton channel, linked together by a central stalk and a peripheral stalk. During catalysis, ATP synthesis in the catalytic domain of F(1) is coupled via a rotary mechanism of the central stalk subunits to proton translocation.</text>
</comment>
<evidence type="ECO:0000256" key="11">
    <source>
        <dbReference type="ARBA" id="ARBA00037847"/>
    </source>
</evidence>
<keyword evidence="2 12" id="KW-0138">CF(0)</keyword>
<keyword evidence="1 12" id="KW-0813">Transport</keyword>
<gene>
    <name evidence="12" type="primary">atpF</name>
    <name evidence="15" type="ORF">SAMN06296036_101429</name>
</gene>
<comment type="function">
    <text evidence="10">Component of the F(0) channel, it forms part of the peripheral stalk, linking F(1) to F(0). The b'-subunit is a diverged and duplicated form of b found in plants and photosynthetic bacteria.</text>
</comment>
<keyword evidence="12" id="KW-1003">Cell membrane</keyword>
<dbReference type="HAMAP" id="MF_01398">
    <property type="entry name" value="ATP_synth_b_bprime"/>
    <property type="match status" value="1"/>
</dbReference>